<name>A0A8B2NU60_9HYPH</name>
<dbReference type="Gene3D" id="3.10.450.50">
    <property type="match status" value="1"/>
</dbReference>
<sequence length="125" mass="13654">MDEAKRQAVEAEVREAFDAYERALNTNDVAALIDAFAEGPRTVRMMNDSGLFGIDEIAAFRKGRDVADIERTLTRVEIVGLSPEIAVASATYTRKVSGKKGAQTQVWQRGDEGWRIVSAHVSLGG</sequence>
<proteinExistence type="predicted"/>
<accession>A0A8B2NU60</accession>
<dbReference type="RefSeq" id="WP_111346175.1">
    <property type="nucleotide sequence ID" value="NZ_JAIWKD010000002.1"/>
</dbReference>
<dbReference type="CDD" id="cd00531">
    <property type="entry name" value="NTF2_like"/>
    <property type="match status" value="1"/>
</dbReference>
<dbReference type="Proteomes" id="UP000249590">
    <property type="component" value="Unassembled WGS sequence"/>
</dbReference>
<comment type="caution">
    <text evidence="1">The sequence shown here is derived from an EMBL/GenBank/DDBJ whole genome shotgun (WGS) entry which is preliminary data.</text>
</comment>
<dbReference type="Pfam" id="PF11533">
    <property type="entry name" value="AtzH-like"/>
    <property type="match status" value="1"/>
</dbReference>
<dbReference type="InterPro" id="IPR024507">
    <property type="entry name" value="AtzH-like"/>
</dbReference>
<evidence type="ECO:0000313" key="1">
    <source>
        <dbReference type="EMBL" id="RAI02511.1"/>
    </source>
</evidence>
<dbReference type="EMBL" id="QHHQ01000002">
    <property type="protein sequence ID" value="RAI02511.1"/>
    <property type="molecule type" value="Genomic_DNA"/>
</dbReference>
<dbReference type="AlphaFoldDB" id="A0A8B2NU60"/>
<dbReference type="OrthoDB" id="9791198at2"/>
<reference evidence="1 2" key="1">
    <citation type="submission" date="2018-05" db="EMBL/GenBank/DDBJ databases">
        <title>Acuticoccus sediminis sp. nov., isolated from deep-sea sediment of Indian Ocean.</title>
        <authorList>
            <person name="Liu X."/>
            <person name="Lai Q."/>
            <person name="Du Y."/>
            <person name="Sun F."/>
            <person name="Zhang X."/>
            <person name="Wang S."/>
            <person name="Shao Z."/>
        </authorList>
    </citation>
    <scope>NUCLEOTIDE SEQUENCE [LARGE SCALE GENOMIC DNA]</scope>
    <source>
        <strain evidence="1 2">PTG4-2</strain>
    </source>
</reference>
<gene>
    <name evidence="1" type="ORF">DLJ53_08985</name>
</gene>
<organism evidence="1 2">
    <name type="scientific">Acuticoccus sediminis</name>
    <dbReference type="NCBI Taxonomy" id="2184697"/>
    <lineage>
        <taxon>Bacteria</taxon>
        <taxon>Pseudomonadati</taxon>
        <taxon>Pseudomonadota</taxon>
        <taxon>Alphaproteobacteria</taxon>
        <taxon>Hyphomicrobiales</taxon>
        <taxon>Amorphaceae</taxon>
        <taxon>Acuticoccus</taxon>
    </lineage>
</organism>
<evidence type="ECO:0000313" key="2">
    <source>
        <dbReference type="Proteomes" id="UP000249590"/>
    </source>
</evidence>
<dbReference type="InterPro" id="IPR032710">
    <property type="entry name" value="NTF2-like_dom_sf"/>
</dbReference>
<protein>
    <submittedName>
        <fullName evidence="1">DUF3225 domain-containing protein</fullName>
    </submittedName>
</protein>
<keyword evidence="2" id="KW-1185">Reference proteome</keyword>
<dbReference type="SUPFAM" id="SSF54427">
    <property type="entry name" value="NTF2-like"/>
    <property type="match status" value="1"/>
</dbReference>